<evidence type="ECO:0000256" key="1">
    <source>
        <dbReference type="ARBA" id="ARBA00006252"/>
    </source>
</evidence>
<dbReference type="InterPro" id="IPR003680">
    <property type="entry name" value="Flavodoxin_fold"/>
</dbReference>
<gene>
    <name evidence="4" type="ORF">F3059_02690</name>
</gene>
<dbReference type="PANTHER" id="PTHR10204:SF34">
    <property type="entry name" value="NAD(P)H DEHYDROGENASE [QUINONE] 1 ISOFORM 1"/>
    <property type="match status" value="1"/>
</dbReference>
<dbReference type="OrthoDB" id="652200at2"/>
<dbReference type="InterPro" id="IPR051545">
    <property type="entry name" value="NAD(P)H_dehydrogenase_qn"/>
</dbReference>
<evidence type="ECO:0000256" key="2">
    <source>
        <dbReference type="ARBA" id="ARBA00023002"/>
    </source>
</evidence>
<comment type="similarity">
    <text evidence="1">Belongs to the NAD(P)H dehydrogenase (quinone) family.</text>
</comment>
<dbReference type="Pfam" id="PF02525">
    <property type="entry name" value="Flavodoxin_2"/>
    <property type="match status" value="1"/>
</dbReference>
<evidence type="ECO:0000313" key="5">
    <source>
        <dbReference type="Proteomes" id="UP000435357"/>
    </source>
</evidence>
<organism evidence="4 5">
    <name type="scientific">Salibacter halophilus</name>
    <dbReference type="NCBI Taxonomy" id="1803916"/>
    <lineage>
        <taxon>Bacteria</taxon>
        <taxon>Pseudomonadati</taxon>
        <taxon>Bacteroidota</taxon>
        <taxon>Flavobacteriia</taxon>
        <taxon>Flavobacteriales</taxon>
        <taxon>Salibacteraceae</taxon>
        <taxon>Salibacter</taxon>
    </lineage>
</organism>
<accession>A0A6N6M6Z8</accession>
<dbReference type="EMBL" id="WACR01000002">
    <property type="protein sequence ID" value="KAB1065578.1"/>
    <property type="molecule type" value="Genomic_DNA"/>
</dbReference>
<dbReference type="AlphaFoldDB" id="A0A6N6M6Z8"/>
<keyword evidence="5" id="KW-1185">Reference proteome</keyword>
<dbReference type="GO" id="GO:0003955">
    <property type="term" value="F:NAD(P)H dehydrogenase (quinone) activity"/>
    <property type="evidence" value="ECO:0007669"/>
    <property type="project" value="TreeGrafter"/>
</dbReference>
<dbReference type="RefSeq" id="WP_151166402.1">
    <property type="nucleotide sequence ID" value="NZ_WACR01000002.1"/>
</dbReference>
<dbReference type="SUPFAM" id="SSF52218">
    <property type="entry name" value="Flavoproteins"/>
    <property type="match status" value="1"/>
</dbReference>
<protein>
    <submittedName>
        <fullName evidence="4">NAD(P)H-dependent oxidoreductase</fullName>
    </submittedName>
</protein>
<proteinExistence type="inferred from homology"/>
<dbReference type="GO" id="GO:0005829">
    <property type="term" value="C:cytosol"/>
    <property type="evidence" value="ECO:0007669"/>
    <property type="project" value="TreeGrafter"/>
</dbReference>
<dbReference type="Gene3D" id="3.40.50.360">
    <property type="match status" value="1"/>
</dbReference>
<comment type="caution">
    <text evidence="4">The sequence shown here is derived from an EMBL/GenBank/DDBJ whole genome shotgun (WGS) entry which is preliminary data.</text>
</comment>
<evidence type="ECO:0000259" key="3">
    <source>
        <dbReference type="Pfam" id="PF02525"/>
    </source>
</evidence>
<sequence>MKGNKILIINGHPDKESYNFGLAEAYRKGAESTNASVDIINVRDLEFNPNLQFGYRKRTELEPDLKKSIDKIKESDHIVWVFPMWWYGYPAILKGFIDRTFLPGIFFEFVPGKPLPRKLLKEKTGRIIITADTPKWYNILFMKSPAINQFKKGTLQFCGINPVKVTYISTIKNSNDEFRNSWLTKVEKLGNKLK</sequence>
<reference evidence="4 5" key="1">
    <citation type="submission" date="2019-09" db="EMBL/GenBank/DDBJ databases">
        <title>Genomes of Cryomorphaceae.</title>
        <authorList>
            <person name="Bowman J.P."/>
        </authorList>
    </citation>
    <scope>NUCLEOTIDE SEQUENCE [LARGE SCALE GENOMIC DNA]</scope>
    <source>
        <strain evidence="4 5">KCTC 52047</strain>
    </source>
</reference>
<name>A0A6N6M6Z8_9FLAO</name>
<evidence type="ECO:0000313" key="4">
    <source>
        <dbReference type="EMBL" id="KAB1065578.1"/>
    </source>
</evidence>
<keyword evidence="2" id="KW-0560">Oxidoreductase</keyword>
<dbReference type="PANTHER" id="PTHR10204">
    <property type="entry name" value="NAD P H OXIDOREDUCTASE-RELATED"/>
    <property type="match status" value="1"/>
</dbReference>
<dbReference type="Proteomes" id="UP000435357">
    <property type="component" value="Unassembled WGS sequence"/>
</dbReference>
<feature type="domain" description="Flavodoxin-like fold" evidence="3">
    <location>
        <begin position="5"/>
        <end position="175"/>
    </location>
</feature>
<dbReference type="InterPro" id="IPR029039">
    <property type="entry name" value="Flavoprotein-like_sf"/>
</dbReference>